<keyword evidence="1" id="KW-0472">Membrane</keyword>
<keyword evidence="2" id="KW-0614">Plasmid</keyword>
<reference evidence="3" key="1">
    <citation type="submission" date="2016-09" db="EMBL/GenBank/DDBJ databases">
        <title>Genomics of Clostridium taeniosporum, an organism which forms endospores with ribbon-like appendages.</title>
        <authorList>
            <person name="Walker J.R."/>
        </authorList>
    </citation>
    <scope>NUCLEOTIDE SEQUENCE [LARGE SCALE GENOMIC DNA]</scope>
    <source>
        <strain evidence="3">1/k</strain>
        <plasmid evidence="3">Plasmid pct3</plasmid>
    </source>
</reference>
<protein>
    <submittedName>
        <fullName evidence="2">Uncharacterized protein</fullName>
    </submittedName>
</protein>
<keyword evidence="1" id="KW-1133">Transmembrane helix</keyword>
<evidence type="ECO:0000313" key="3">
    <source>
        <dbReference type="Proteomes" id="UP000094652"/>
    </source>
</evidence>
<evidence type="ECO:0000256" key="1">
    <source>
        <dbReference type="SAM" id="Phobius"/>
    </source>
</evidence>
<dbReference type="Proteomes" id="UP000094652">
    <property type="component" value="Plasmid pCt3"/>
</dbReference>
<dbReference type="EMBL" id="CP017256">
    <property type="protein sequence ID" value="AOR25057.1"/>
    <property type="molecule type" value="Genomic_DNA"/>
</dbReference>
<sequence>MIGLVLTKVTNIFSFEFFKLIIAVLILSILFVFLSYIFKRSFYSFWKDMDKYSMDIRIIEKTIKSKQKIYIKRIGKYYSI</sequence>
<keyword evidence="1" id="KW-0812">Transmembrane</keyword>
<feature type="transmembrane region" description="Helical" evidence="1">
    <location>
        <begin position="20"/>
        <end position="38"/>
    </location>
</feature>
<dbReference type="KEGG" id="ctae:BGI42_15020"/>
<proteinExistence type="predicted"/>
<geneLocation type="plasmid" evidence="3">
    <name>pct3</name>
</geneLocation>
<organism evidence="2 3">
    <name type="scientific">Clostridium taeniosporum</name>
    <dbReference type="NCBI Taxonomy" id="394958"/>
    <lineage>
        <taxon>Bacteria</taxon>
        <taxon>Bacillati</taxon>
        <taxon>Bacillota</taxon>
        <taxon>Clostridia</taxon>
        <taxon>Eubacteriales</taxon>
        <taxon>Clostridiaceae</taxon>
        <taxon>Clostridium</taxon>
    </lineage>
</organism>
<gene>
    <name evidence="2" type="ORF">BGI42_15020</name>
</gene>
<evidence type="ECO:0000313" key="2">
    <source>
        <dbReference type="EMBL" id="AOR25057.1"/>
    </source>
</evidence>
<keyword evidence="3" id="KW-1185">Reference proteome</keyword>
<accession>A0A1D7XP41</accession>
<name>A0A1D7XP41_9CLOT</name>
<dbReference type="AlphaFoldDB" id="A0A1D7XP41"/>